<feature type="domain" description="Cupin type-2" evidence="1">
    <location>
        <begin position="78"/>
        <end position="147"/>
    </location>
</feature>
<keyword evidence="3" id="KW-1185">Reference proteome</keyword>
<evidence type="ECO:0000313" key="3">
    <source>
        <dbReference type="Proteomes" id="UP000053328"/>
    </source>
</evidence>
<proteinExistence type="predicted"/>
<dbReference type="EMBL" id="KN847496">
    <property type="protein sequence ID" value="KIW15119.1"/>
    <property type="molecule type" value="Genomic_DNA"/>
</dbReference>
<sequence length="178" mass="19616">MSLPDPRRIVTGHNDVGKAVFLADSRIALQRTPLSASLGVVWESTQFPVDNSEDGNFDPTKTRTSDLVNKDGVIMRVVDIDPRITSNEMLFHRTESMDFGILMHGEVSCYLDDGVKVDMKPGDICVQRGTIHGWTNSGSTAARLYFVLIAAKPVEIRGQKMEMYGYHSADVASGGIKR</sequence>
<dbReference type="InterPro" id="IPR014710">
    <property type="entry name" value="RmlC-like_jellyroll"/>
</dbReference>
<evidence type="ECO:0000313" key="2">
    <source>
        <dbReference type="EMBL" id="KIW15119.1"/>
    </source>
</evidence>
<dbReference type="OrthoDB" id="5840532at2759"/>
<dbReference type="InterPro" id="IPR047142">
    <property type="entry name" value="OryJ/VirC-like"/>
</dbReference>
<dbReference type="HOGENOM" id="CLU_096188_0_1_1"/>
<accession>A0A0D2BV52</accession>
<dbReference type="SUPFAM" id="SSF51182">
    <property type="entry name" value="RmlC-like cupins"/>
    <property type="match status" value="1"/>
</dbReference>
<evidence type="ECO:0000259" key="1">
    <source>
        <dbReference type="Pfam" id="PF07883"/>
    </source>
</evidence>
<dbReference type="Gene3D" id="2.60.120.10">
    <property type="entry name" value="Jelly Rolls"/>
    <property type="match status" value="1"/>
</dbReference>
<dbReference type="CDD" id="cd02231">
    <property type="entry name" value="cupin_BLL6423-like"/>
    <property type="match status" value="1"/>
</dbReference>
<protein>
    <recommendedName>
        <fullName evidence="1">Cupin type-2 domain-containing protein</fullName>
    </recommendedName>
</protein>
<gene>
    <name evidence="2" type="ORF">PV08_07906</name>
</gene>
<dbReference type="InterPro" id="IPR013096">
    <property type="entry name" value="Cupin_2"/>
</dbReference>
<dbReference type="STRING" id="91928.A0A0D2BV52"/>
<dbReference type="Proteomes" id="UP000053328">
    <property type="component" value="Unassembled WGS sequence"/>
</dbReference>
<dbReference type="PANTHER" id="PTHR36156">
    <property type="entry name" value="SLR2101 PROTEIN"/>
    <property type="match status" value="1"/>
</dbReference>
<name>A0A0D2BV52_9EURO</name>
<dbReference type="Pfam" id="PF07883">
    <property type="entry name" value="Cupin_2"/>
    <property type="match status" value="1"/>
</dbReference>
<organism evidence="2 3">
    <name type="scientific">Exophiala spinifera</name>
    <dbReference type="NCBI Taxonomy" id="91928"/>
    <lineage>
        <taxon>Eukaryota</taxon>
        <taxon>Fungi</taxon>
        <taxon>Dikarya</taxon>
        <taxon>Ascomycota</taxon>
        <taxon>Pezizomycotina</taxon>
        <taxon>Eurotiomycetes</taxon>
        <taxon>Chaetothyriomycetidae</taxon>
        <taxon>Chaetothyriales</taxon>
        <taxon>Herpotrichiellaceae</taxon>
        <taxon>Exophiala</taxon>
    </lineage>
</organism>
<dbReference type="PANTHER" id="PTHR36156:SF2">
    <property type="entry name" value="CUPIN TYPE-2 DOMAIN-CONTAINING PROTEIN"/>
    <property type="match status" value="1"/>
</dbReference>
<dbReference type="GeneID" id="27334989"/>
<dbReference type="RefSeq" id="XP_016235335.1">
    <property type="nucleotide sequence ID" value="XM_016382233.1"/>
</dbReference>
<dbReference type="AlphaFoldDB" id="A0A0D2BV52"/>
<dbReference type="Gene3D" id="2.20.70.150">
    <property type="match status" value="1"/>
</dbReference>
<dbReference type="VEuPathDB" id="FungiDB:PV08_07906"/>
<reference evidence="2 3" key="1">
    <citation type="submission" date="2015-01" db="EMBL/GenBank/DDBJ databases">
        <title>The Genome Sequence of Exophiala spinifera CBS89968.</title>
        <authorList>
            <consortium name="The Broad Institute Genomics Platform"/>
            <person name="Cuomo C."/>
            <person name="de Hoog S."/>
            <person name="Gorbushina A."/>
            <person name="Stielow B."/>
            <person name="Teixiera M."/>
            <person name="Abouelleil A."/>
            <person name="Chapman S.B."/>
            <person name="Priest M."/>
            <person name="Young S.K."/>
            <person name="Wortman J."/>
            <person name="Nusbaum C."/>
            <person name="Birren B."/>
        </authorList>
    </citation>
    <scope>NUCLEOTIDE SEQUENCE [LARGE SCALE GENOMIC DNA]</scope>
    <source>
        <strain evidence="2 3">CBS 89968</strain>
    </source>
</reference>
<dbReference type="InterPro" id="IPR011051">
    <property type="entry name" value="RmlC_Cupin_sf"/>
</dbReference>